<protein>
    <recommendedName>
        <fullName evidence="2">Cytochrome c-552/4 domain-containing protein</fullName>
    </recommendedName>
</protein>
<evidence type="ECO:0000313" key="3">
    <source>
        <dbReference type="EMBL" id="MBI3016271.1"/>
    </source>
</evidence>
<accession>A0A932M2U6</accession>
<gene>
    <name evidence="3" type="ORF">HYY65_14680</name>
</gene>
<sequence length="422" mass="47420">MEIQAGKKRLRPSALVSLGFALGGLGLLLSWTLPQQSPAGEIESFLESHWRKPIPPQGEAPAGYSPLEASLRPEDCGTCHVEQYRAWRTSRHSRGMGPGVLGQVLEMEGRDPGTAELCQSCHAPRSEQLRKLRSPAGSGVFVNNTGFDEDLQAGGLICAACHVRKHRRFGPPPRGGPPESAKPAQASLPHGGFTSQETFSRSEFCKDCHQFREDGFALNGKLLENTYAEWLESSYARSGVTCQGCHMPDRRHLWQGIHSPEMVRQGIDVSLTSGKSRYRPGELLEATLQIANRGTGHFFPTYVTPKVIVRFWLEERAGKRIAGSLVEKSIGREVELDLSREIYDTRIPPGGRWKWTYRKRIESGGLQLRTQVVVYPDHFYTRFFEAVLPQYTKPRERKLIQAALEETRRSRFVVFDRRIPVT</sequence>
<proteinExistence type="predicted"/>
<dbReference type="EMBL" id="JACPSX010000283">
    <property type="protein sequence ID" value="MBI3016271.1"/>
    <property type="molecule type" value="Genomic_DNA"/>
</dbReference>
<dbReference type="SUPFAM" id="SSF48695">
    <property type="entry name" value="Multiheme cytochromes"/>
    <property type="match status" value="1"/>
</dbReference>
<feature type="domain" description="Cytochrome c-552/4" evidence="2">
    <location>
        <begin position="76"/>
        <end position="128"/>
    </location>
</feature>
<evidence type="ECO:0000256" key="1">
    <source>
        <dbReference type="SAM" id="MobiDB-lite"/>
    </source>
</evidence>
<feature type="region of interest" description="Disordered" evidence="1">
    <location>
        <begin position="168"/>
        <end position="193"/>
    </location>
</feature>
<evidence type="ECO:0000313" key="4">
    <source>
        <dbReference type="Proteomes" id="UP000741360"/>
    </source>
</evidence>
<evidence type="ECO:0000259" key="2">
    <source>
        <dbReference type="Pfam" id="PF13435"/>
    </source>
</evidence>
<dbReference type="Pfam" id="PF13435">
    <property type="entry name" value="Cytochrome_C554"/>
    <property type="match status" value="1"/>
</dbReference>
<comment type="caution">
    <text evidence="3">The sequence shown here is derived from an EMBL/GenBank/DDBJ whole genome shotgun (WGS) entry which is preliminary data.</text>
</comment>
<reference evidence="3" key="1">
    <citation type="submission" date="2020-07" db="EMBL/GenBank/DDBJ databases">
        <title>Huge and variable diversity of episymbiotic CPR bacteria and DPANN archaea in groundwater ecosystems.</title>
        <authorList>
            <person name="He C.Y."/>
            <person name="Keren R."/>
            <person name="Whittaker M."/>
            <person name="Farag I.F."/>
            <person name="Doudna J."/>
            <person name="Cate J.H.D."/>
            <person name="Banfield J.F."/>
        </authorList>
    </citation>
    <scope>NUCLEOTIDE SEQUENCE</scope>
    <source>
        <strain evidence="3">NC_groundwater_717_Ag_S-0.2um_59_8</strain>
    </source>
</reference>
<dbReference type="Proteomes" id="UP000741360">
    <property type="component" value="Unassembled WGS sequence"/>
</dbReference>
<dbReference type="InterPro" id="IPR023155">
    <property type="entry name" value="Cyt_c-552/4"/>
</dbReference>
<dbReference type="InterPro" id="IPR036280">
    <property type="entry name" value="Multihaem_cyt_sf"/>
</dbReference>
<dbReference type="Gene3D" id="1.10.1130.10">
    <property type="entry name" value="Flavocytochrome C3, Chain A"/>
    <property type="match status" value="1"/>
</dbReference>
<name>A0A932M2U6_UNCTE</name>
<organism evidence="3 4">
    <name type="scientific">Tectimicrobiota bacterium</name>
    <dbReference type="NCBI Taxonomy" id="2528274"/>
    <lineage>
        <taxon>Bacteria</taxon>
        <taxon>Pseudomonadati</taxon>
        <taxon>Nitrospinota/Tectimicrobiota group</taxon>
        <taxon>Candidatus Tectimicrobiota</taxon>
    </lineage>
</organism>
<dbReference type="AlphaFoldDB" id="A0A932M2U6"/>